<name>W6Q6E8_PENRF</name>
<proteinExistence type="predicted"/>
<accession>W6Q6E8</accession>
<sequence>MRGVNLRSRVEILDLVSPHILMSCLYHRIVRAEVLEGGSNTTRSILHAQPKAPSFPLYILEEQY</sequence>
<reference evidence="1" key="1">
    <citation type="journal article" date="2014" name="Nat. Commun.">
        <title>Multiple recent horizontal transfers of a large genomic region in cheese making fungi.</title>
        <authorList>
            <person name="Cheeseman K."/>
            <person name="Ropars J."/>
            <person name="Renault P."/>
            <person name="Dupont J."/>
            <person name="Gouzy J."/>
            <person name="Branca A."/>
            <person name="Abraham A.L."/>
            <person name="Ceppi M."/>
            <person name="Conseiller E."/>
            <person name="Debuchy R."/>
            <person name="Malagnac F."/>
            <person name="Goarin A."/>
            <person name="Silar P."/>
            <person name="Lacoste S."/>
            <person name="Sallet E."/>
            <person name="Bensimon A."/>
            <person name="Giraud T."/>
            <person name="Brygoo Y."/>
        </authorList>
    </citation>
    <scope>NUCLEOTIDE SEQUENCE [LARGE SCALE GENOMIC DNA]</scope>
    <source>
        <strain evidence="1">FM164</strain>
    </source>
</reference>
<evidence type="ECO:0000313" key="2">
    <source>
        <dbReference type="Proteomes" id="UP000030686"/>
    </source>
</evidence>
<dbReference type="AlphaFoldDB" id="W6Q6E8"/>
<keyword evidence="2" id="KW-1185">Reference proteome</keyword>
<gene>
    <name evidence="1" type="ORF">PROQFM164_S02g002061</name>
</gene>
<evidence type="ECO:0000313" key="1">
    <source>
        <dbReference type="EMBL" id="CDM31910.1"/>
    </source>
</evidence>
<organism evidence="1 2">
    <name type="scientific">Penicillium roqueforti (strain FM164)</name>
    <dbReference type="NCBI Taxonomy" id="1365484"/>
    <lineage>
        <taxon>Eukaryota</taxon>
        <taxon>Fungi</taxon>
        <taxon>Dikarya</taxon>
        <taxon>Ascomycota</taxon>
        <taxon>Pezizomycotina</taxon>
        <taxon>Eurotiomycetes</taxon>
        <taxon>Eurotiomycetidae</taxon>
        <taxon>Eurotiales</taxon>
        <taxon>Aspergillaceae</taxon>
        <taxon>Penicillium</taxon>
    </lineage>
</organism>
<dbReference type="EMBL" id="HG792016">
    <property type="protein sequence ID" value="CDM31910.1"/>
    <property type="molecule type" value="Genomic_DNA"/>
</dbReference>
<dbReference type="Proteomes" id="UP000030686">
    <property type="component" value="Unassembled WGS sequence"/>
</dbReference>
<protein>
    <submittedName>
        <fullName evidence="1">Genomic scaffold, ProqFM164S02</fullName>
    </submittedName>
</protein>